<dbReference type="EC" id="2.7.7.4" evidence="2"/>
<evidence type="ECO:0000256" key="8">
    <source>
        <dbReference type="ARBA" id="ARBA00030256"/>
    </source>
</evidence>
<keyword evidence="13" id="KW-1185">Reference proteome</keyword>
<keyword evidence="4" id="KW-0808">Transferase</keyword>
<evidence type="ECO:0000256" key="4">
    <source>
        <dbReference type="ARBA" id="ARBA00022679"/>
    </source>
</evidence>
<organism evidence="12 13">
    <name type="scientific">Nakamurella flavida</name>
    <dbReference type="NCBI Taxonomy" id="363630"/>
    <lineage>
        <taxon>Bacteria</taxon>
        <taxon>Bacillati</taxon>
        <taxon>Actinomycetota</taxon>
        <taxon>Actinomycetes</taxon>
        <taxon>Nakamurellales</taxon>
        <taxon>Nakamurellaceae</taxon>
        <taxon>Nakamurella</taxon>
    </lineage>
</organism>
<evidence type="ECO:0000256" key="7">
    <source>
        <dbReference type="ARBA" id="ARBA00022840"/>
    </source>
</evidence>
<evidence type="ECO:0000256" key="6">
    <source>
        <dbReference type="ARBA" id="ARBA00022741"/>
    </source>
</evidence>
<proteinExistence type="inferred from homology"/>
<keyword evidence="7" id="KW-0067">ATP-binding</keyword>
<reference evidence="12" key="1">
    <citation type="submission" date="2021-01" db="EMBL/GenBank/DDBJ databases">
        <title>KCTC 19127 draft genome.</title>
        <authorList>
            <person name="An D."/>
        </authorList>
    </citation>
    <scope>NUCLEOTIDE SEQUENCE</scope>
    <source>
        <strain evidence="12">KCTC 19127</strain>
    </source>
</reference>
<dbReference type="EMBL" id="JAERWL010000009">
    <property type="protein sequence ID" value="MBM9476906.1"/>
    <property type="molecule type" value="Genomic_DNA"/>
</dbReference>
<gene>
    <name evidence="12" type="ORF">JL107_10650</name>
</gene>
<feature type="region of interest" description="Disordered" evidence="10">
    <location>
        <begin position="297"/>
        <end position="316"/>
    </location>
</feature>
<evidence type="ECO:0000256" key="9">
    <source>
        <dbReference type="ARBA" id="ARBA00031812"/>
    </source>
</evidence>
<protein>
    <recommendedName>
        <fullName evidence="3">Sulfate adenylyltransferase subunit 2</fullName>
        <ecNumber evidence="2">2.7.7.4</ecNumber>
    </recommendedName>
    <alternativeName>
        <fullName evidence="8">ATP-sulfurylase small subunit</fullName>
    </alternativeName>
    <alternativeName>
        <fullName evidence="9">Sulfate adenylate transferase</fullName>
    </alternativeName>
</protein>
<evidence type="ECO:0000259" key="11">
    <source>
        <dbReference type="Pfam" id="PF01507"/>
    </source>
</evidence>
<evidence type="ECO:0000256" key="5">
    <source>
        <dbReference type="ARBA" id="ARBA00022695"/>
    </source>
</evidence>
<accession>A0A938YLU0</accession>
<dbReference type="Pfam" id="PF01507">
    <property type="entry name" value="PAPS_reduct"/>
    <property type="match status" value="1"/>
</dbReference>
<keyword evidence="6" id="KW-0547">Nucleotide-binding</keyword>
<dbReference type="PIRSF" id="PIRSF002936">
    <property type="entry name" value="CysDAde_trans"/>
    <property type="match status" value="1"/>
</dbReference>
<dbReference type="SUPFAM" id="SSF52402">
    <property type="entry name" value="Adenine nucleotide alpha hydrolases-like"/>
    <property type="match status" value="1"/>
</dbReference>
<comment type="caution">
    <text evidence="12">The sequence shown here is derived from an EMBL/GenBank/DDBJ whole genome shotgun (WGS) entry which is preliminary data.</text>
</comment>
<evidence type="ECO:0000256" key="10">
    <source>
        <dbReference type="SAM" id="MobiDB-lite"/>
    </source>
</evidence>
<dbReference type="Proteomes" id="UP000663801">
    <property type="component" value="Unassembled WGS sequence"/>
</dbReference>
<dbReference type="Gene3D" id="3.40.50.620">
    <property type="entry name" value="HUPs"/>
    <property type="match status" value="1"/>
</dbReference>
<dbReference type="RefSeq" id="WP_205257022.1">
    <property type="nucleotide sequence ID" value="NZ_BAAAPV010000001.1"/>
</dbReference>
<dbReference type="GO" id="GO:0000103">
    <property type="term" value="P:sulfate assimilation"/>
    <property type="evidence" value="ECO:0007669"/>
    <property type="project" value="InterPro"/>
</dbReference>
<dbReference type="InterPro" id="IPR050128">
    <property type="entry name" value="Sulfate_adenylyltrnsfr_sub2"/>
</dbReference>
<dbReference type="PANTHER" id="PTHR43196">
    <property type="entry name" value="SULFATE ADENYLYLTRANSFERASE SUBUNIT 2"/>
    <property type="match status" value="1"/>
</dbReference>
<dbReference type="NCBIfam" id="TIGR02039">
    <property type="entry name" value="CysD"/>
    <property type="match status" value="1"/>
</dbReference>
<sequence length="316" mass="35463">MSFWTGPRGGSAGGTGLATRKSENLRALESEAIHILREVAGQFERPVILFSGGKDSILVLHLALKAFYPAPLPFSLLHVDTGHNFPEVLEYRDRVVAHSGLRITVAKVQDWIDDGRLTERPDGTRNPLQTVPLVDTIAEQRHDAVIGGARRDEERSRAKERIFSLRDGFGGWDPRRQRPELWNLYNGRHAPGEHVRVFPLSNWTELDVWNYIEAEGIELPAIYYAHRREVFDRGGMWLTAGEWGGPKAGETLQTRTVRYRTVGDMSCTGAVDSDAAEIAAVIEEIIATRITERGATRADDKVSESAMEDRKREGYF</sequence>
<dbReference type="NCBIfam" id="NF003587">
    <property type="entry name" value="PRK05253.1"/>
    <property type="match status" value="1"/>
</dbReference>
<evidence type="ECO:0000256" key="1">
    <source>
        <dbReference type="ARBA" id="ARBA00008885"/>
    </source>
</evidence>
<evidence type="ECO:0000313" key="13">
    <source>
        <dbReference type="Proteomes" id="UP000663801"/>
    </source>
</evidence>
<dbReference type="PANTHER" id="PTHR43196:SF1">
    <property type="entry name" value="SULFATE ADENYLYLTRANSFERASE SUBUNIT 2"/>
    <property type="match status" value="1"/>
</dbReference>
<comment type="similarity">
    <text evidence="1">Belongs to the PAPS reductase family. CysD subfamily.</text>
</comment>
<dbReference type="GO" id="GO:0004781">
    <property type="term" value="F:sulfate adenylyltransferase (ATP) activity"/>
    <property type="evidence" value="ECO:0007669"/>
    <property type="project" value="UniProtKB-EC"/>
</dbReference>
<evidence type="ECO:0000256" key="3">
    <source>
        <dbReference type="ARBA" id="ARBA00022004"/>
    </source>
</evidence>
<feature type="domain" description="Phosphoadenosine phosphosulphate reductase" evidence="11">
    <location>
        <begin position="46"/>
        <end position="269"/>
    </location>
</feature>
<evidence type="ECO:0000256" key="2">
    <source>
        <dbReference type="ARBA" id="ARBA00012391"/>
    </source>
</evidence>
<name>A0A938YLU0_9ACTN</name>
<evidence type="ECO:0000313" key="12">
    <source>
        <dbReference type="EMBL" id="MBM9476906.1"/>
    </source>
</evidence>
<dbReference type="GO" id="GO:0005524">
    <property type="term" value="F:ATP binding"/>
    <property type="evidence" value="ECO:0007669"/>
    <property type="project" value="UniProtKB-KW"/>
</dbReference>
<keyword evidence="5 12" id="KW-0548">Nucleotidyltransferase</keyword>
<dbReference type="AlphaFoldDB" id="A0A938YLU0"/>
<dbReference type="InterPro" id="IPR002500">
    <property type="entry name" value="PAPS_reduct_dom"/>
</dbReference>
<dbReference type="InterPro" id="IPR014729">
    <property type="entry name" value="Rossmann-like_a/b/a_fold"/>
</dbReference>
<dbReference type="InterPro" id="IPR011784">
    <property type="entry name" value="SO4_adenylTrfase_ssu"/>
</dbReference>